<organism evidence="1 2">
    <name type="scientific">Metschnikowia bicuspidata var. bicuspidata NRRL YB-4993</name>
    <dbReference type="NCBI Taxonomy" id="869754"/>
    <lineage>
        <taxon>Eukaryota</taxon>
        <taxon>Fungi</taxon>
        <taxon>Dikarya</taxon>
        <taxon>Ascomycota</taxon>
        <taxon>Saccharomycotina</taxon>
        <taxon>Pichiomycetes</taxon>
        <taxon>Metschnikowiaceae</taxon>
        <taxon>Metschnikowia</taxon>
    </lineage>
</organism>
<gene>
    <name evidence="1" type="ORF">METBIDRAFT_77139</name>
</gene>
<evidence type="ECO:0000313" key="1">
    <source>
        <dbReference type="EMBL" id="OBA24318.1"/>
    </source>
</evidence>
<keyword evidence="2" id="KW-1185">Reference proteome</keyword>
<dbReference type="Gene3D" id="1.10.1520.10">
    <property type="entry name" value="Ribonuclease III domain"/>
    <property type="match status" value="1"/>
</dbReference>
<dbReference type="EMBL" id="LXTC01000001">
    <property type="protein sequence ID" value="OBA24318.1"/>
    <property type="molecule type" value="Genomic_DNA"/>
</dbReference>
<name>A0A1A0HKI4_9ASCO</name>
<protein>
    <submittedName>
        <fullName evidence="1">Uncharacterized protein</fullName>
    </submittedName>
</protein>
<dbReference type="GO" id="GO:0004525">
    <property type="term" value="F:ribonuclease III activity"/>
    <property type="evidence" value="ECO:0007669"/>
    <property type="project" value="InterPro"/>
</dbReference>
<accession>A0A1A0HKI4</accession>
<evidence type="ECO:0000313" key="2">
    <source>
        <dbReference type="Proteomes" id="UP000092555"/>
    </source>
</evidence>
<dbReference type="AlphaFoldDB" id="A0A1A0HKI4"/>
<proteinExistence type="predicted"/>
<comment type="caution">
    <text evidence="1">The sequence shown here is derived from an EMBL/GenBank/DDBJ whole genome shotgun (WGS) entry which is preliminary data.</text>
</comment>
<sequence>MKTPKLNTRPLRLLKKWGNSPTAWIRHNLFLLGYEKVRFYAYQKLSPLAIQKGGGFIKCVVADLNSFVKREWASEGELFLKICSSVHFFEDANIPDLRLFFTSVGSMMLSGKEKNVRIITDELLELYIEKLRGKISLDTPASKSERQILKISTNYYQTCKINYRTLYDPKIGPRSITIGDRTFSIKLPPLPQISSKQLLARALLHKEMYPALMLPGHTVHDQLSRSQILMAPATAKVLRYDLLFLDGLGDLLIASESCQILYQFRLLHPYSSDTSFGKKTFTLLKNILGTNSLLLRLATAYNMHLALEDPTVSTLLRESYIPQTFAKATADTDIGQYEEEFLADYFEQYSGALFLDLPEAAKEWLSELFERILALISDTYRINHRRDANALFDYRAWSVDVIGRSI</sequence>
<dbReference type="InterPro" id="IPR036389">
    <property type="entry name" value="RNase_III_sf"/>
</dbReference>
<dbReference type="Proteomes" id="UP000092555">
    <property type="component" value="Unassembled WGS sequence"/>
</dbReference>
<dbReference type="GeneID" id="30031627"/>
<dbReference type="OrthoDB" id="4091783at2759"/>
<reference evidence="1 2" key="1">
    <citation type="submission" date="2016-05" db="EMBL/GenBank/DDBJ databases">
        <title>Comparative genomics of biotechnologically important yeasts.</title>
        <authorList>
            <consortium name="DOE Joint Genome Institute"/>
            <person name="Riley R."/>
            <person name="Haridas S."/>
            <person name="Wolfe K.H."/>
            <person name="Lopes M.R."/>
            <person name="Hittinger C.T."/>
            <person name="Goker M."/>
            <person name="Salamov A."/>
            <person name="Wisecaver J."/>
            <person name="Long T.M."/>
            <person name="Aerts A.L."/>
            <person name="Barry K."/>
            <person name="Choi C."/>
            <person name="Clum A."/>
            <person name="Coughlan A.Y."/>
            <person name="Deshpande S."/>
            <person name="Douglass A.P."/>
            <person name="Hanson S.J."/>
            <person name="Klenk H.-P."/>
            <person name="LaButti K."/>
            <person name="Lapidus A."/>
            <person name="Lindquist E."/>
            <person name="Lipzen A."/>
            <person name="Meier-kolthoff J.P."/>
            <person name="Ohm R.A."/>
            <person name="Otillar R.P."/>
            <person name="Pangilinan J."/>
            <person name="Peng Y."/>
            <person name="Rokas A."/>
            <person name="Rosa C.A."/>
            <person name="Scheuner C."/>
            <person name="Sibirny A.A."/>
            <person name="Slot J.C."/>
            <person name="Stielow J.B."/>
            <person name="Sun H."/>
            <person name="Kurtzman C.P."/>
            <person name="Blackwell M."/>
            <person name="Grigoriev I.V."/>
            <person name="Jeffries T.W."/>
        </authorList>
    </citation>
    <scope>NUCLEOTIDE SEQUENCE [LARGE SCALE GENOMIC DNA]</scope>
    <source>
        <strain evidence="1 2">NRRL YB-4993</strain>
    </source>
</reference>
<dbReference type="GO" id="GO:0006396">
    <property type="term" value="P:RNA processing"/>
    <property type="evidence" value="ECO:0007669"/>
    <property type="project" value="InterPro"/>
</dbReference>
<dbReference type="RefSeq" id="XP_018714799.1">
    <property type="nucleotide sequence ID" value="XM_018858651.1"/>
</dbReference>